<dbReference type="AlphaFoldDB" id="A0A1W6ZXQ4"/>
<dbReference type="OrthoDB" id="7631078at2"/>
<gene>
    <name evidence="1" type="ORF">CAK95_25595</name>
</gene>
<name>A0A1W6ZXQ4_9HYPH</name>
<keyword evidence="2" id="KW-1185">Reference proteome</keyword>
<dbReference type="STRING" id="1235591.CAK95_25595"/>
<dbReference type="KEGG" id="psin:CAK95_25595"/>
<reference evidence="1 2" key="1">
    <citation type="submission" date="2017-05" db="EMBL/GenBank/DDBJ databases">
        <title>Full genome sequence of Pseudorhodoplanes sinuspersici.</title>
        <authorList>
            <person name="Dastgheib S.M.M."/>
            <person name="Shavandi M."/>
            <person name="Tirandaz H."/>
        </authorList>
    </citation>
    <scope>NUCLEOTIDE SEQUENCE [LARGE SCALE GENOMIC DNA]</scope>
    <source>
        <strain evidence="1 2">RIPI110</strain>
    </source>
</reference>
<evidence type="ECO:0000313" key="1">
    <source>
        <dbReference type="EMBL" id="ARQ02096.1"/>
    </source>
</evidence>
<dbReference type="Proteomes" id="UP000194137">
    <property type="component" value="Chromosome"/>
</dbReference>
<sequence>MLYRFIGYAIVSEDGMLADIAGVIPPSLIVKADQEFFMRGLDAAAALVHGRNSAEQPTSPLRRRLIATRKIPATAPAGDNPNALLWNPQGVPVDDALNRLGVQGGDIAIIGGTDIFGAFLPRYDVFHLTRVPDVVLPSGRPVFPGVPAQSPETLLKTAGLAPGMAQSLDPERGITVVSWRRGEA</sequence>
<dbReference type="EMBL" id="CP021112">
    <property type="protein sequence ID" value="ARQ02096.1"/>
    <property type="molecule type" value="Genomic_DNA"/>
</dbReference>
<proteinExistence type="predicted"/>
<evidence type="ECO:0000313" key="2">
    <source>
        <dbReference type="Proteomes" id="UP000194137"/>
    </source>
</evidence>
<accession>A0A1W6ZXQ4</accession>
<dbReference type="SUPFAM" id="SSF53597">
    <property type="entry name" value="Dihydrofolate reductase-like"/>
    <property type="match status" value="1"/>
</dbReference>
<dbReference type="RefSeq" id="WP_086090491.1">
    <property type="nucleotide sequence ID" value="NZ_CP021112.1"/>
</dbReference>
<protein>
    <submittedName>
        <fullName evidence="1">Uncharacterized protein</fullName>
    </submittedName>
</protein>
<dbReference type="Gene3D" id="3.40.430.10">
    <property type="entry name" value="Dihydrofolate Reductase, subunit A"/>
    <property type="match status" value="1"/>
</dbReference>
<organism evidence="1 2">
    <name type="scientific">Pseudorhodoplanes sinuspersici</name>
    <dbReference type="NCBI Taxonomy" id="1235591"/>
    <lineage>
        <taxon>Bacteria</taxon>
        <taxon>Pseudomonadati</taxon>
        <taxon>Pseudomonadota</taxon>
        <taxon>Alphaproteobacteria</taxon>
        <taxon>Hyphomicrobiales</taxon>
        <taxon>Pseudorhodoplanes</taxon>
    </lineage>
</organism>
<dbReference type="InterPro" id="IPR024072">
    <property type="entry name" value="DHFR-like_dom_sf"/>
</dbReference>